<reference evidence="1" key="1">
    <citation type="submission" date="2021-05" db="EMBL/GenBank/DDBJ databases">
        <title>First report of NDM-5 and VEB-6 producing Proteus mirabilis isolated from blood of a sepsis patient in Kolkata, India.</title>
        <authorList>
            <person name="Halder G."/>
            <person name="Chaudhuri B."/>
            <person name="Dutta S."/>
        </authorList>
    </citation>
    <scope>NUCLEOTIDE SEQUENCE [LARGE SCALE GENOMIC DNA]</scope>
    <source>
        <strain evidence="1">7049</strain>
    </source>
</reference>
<comment type="caution">
    <text evidence="1">The sequence shown here is derived from an EMBL/GenBank/DDBJ whole genome shotgun (WGS) entry which is preliminary data.</text>
</comment>
<accession>A0ABD5LVR0</accession>
<dbReference type="AlphaFoldDB" id="A0ABD5LVR0"/>
<organism evidence="1">
    <name type="scientific">Proteus mirabilis</name>
    <dbReference type="NCBI Taxonomy" id="584"/>
    <lineage>
        <taxon>Bacteria</taxon>
        <taxon>Pseudomonadati</taxon>
        <taxon>Pseudomonadota</taxon>
        <taxon>Gammaproteobacteria</taxon>
        <taxon>Enterobacterales</taxon>
        <taxon>Morganellaceae</taxon>
        <taxon>Proteus</taxon>
    </lineage>
</organism>
<gene>
    <name evidence="1" type="ORF">I3679_014405</name>
</gene>
<sequence>MNKKGIDMTIIINMKESTNFYLPKGIVTTGVMAGWPQKSPNKITTVTYTFPDYNTYREIIKSKTPITESEEKNTLKIYMNIIDYIMLGNKKTRIKHN</sequence>
<proteinExistence type="predicted"/>
<protein>
    <recommendedName>
        <fullName evidence="2">Metalloprotease</fullName>
    </recommendedName>
</protein>
<dbReference type="EMBL" id="JADQCH020000002">
    <property type="protein sequence ID" value="MEY2344740.1"/>
    <property type="molecule type" value="Genomic_DNA"/>
</dbReference>
<evidence type="ECO:0000313" key="1">
    <source>
        <dbReference type="EMBL" id="MEY2344740.1"/>
    </source>
</evidence>
<evidence type="ECO:0008006" key="2">
    <source>
        <dbReference type="Google" id="ProtNLM"/>
    </source>
</evidence>
<name>A0ABD5LVR0_PROMI</name>